<proteinExistence type="predicted"/>
<evidence type="ECO:0000313" key="3">
    <source>
        <dbReference type="Proteomes" id="UP001159405"/>
    </source>
</evidence>
<name>A0ABN8QAS2_9CNID</name>
<dbReference type="Proteomes" id="UP001159405">
    <property type="component" value="Unassembled WGS sequence"/>
</dbReference>
<feature type="region of interest" description="Disordered" evidence="1">
    <location>
        <begin position="72"/>
        <end position="216"/>
    </location>
</feature>
<keyword evidence="3" id="KW-1185">Reference proteome</keyword>
<gene>
    <name evidence="2" type="ORF">PLOB_00004183</name>
</gene>
<reference evidence="2 3" key="1">
    <citation type="submission" date="2022-05" db="EMBL/GenBank/DDBJ databases">
        <authorList>
            <consortium name="Genoscope - CEA"/>
            <person name="William W."/>
        </authorList>
    </citation>
    <scope>NUCLEOTIDE SEQUENCE [LARGE SCALE GENOMIC DNA]</scope>
</reference>
<evidence type="ECO:0000256" key="1">
    <source>
        <dbReference type="SAM" id="MobiDB-lite"/>
    </source>
</evidence>
<protein>
    <submittedName>
        <fullName evidence="2">Uncharacterized protein</fullName>
    </submittedName>
</protein>
<feature type="compositionally biased region" description="Acidic residues" evidence="1">
    <location>
        <begin position="82"/>
        <end position="106"/>
    </location>
</feature>
<sequence>GSVNKLGRESLLKFFKLNSDLESPGQYNTSRNQTTNTSAKAESIFSSSWICRHNSTGITRYKKCLKRQKNNAVKKSFRPHDYDDDEDYDDPGSDYEETPEDEEFPQDDLPGSYRSYNDLPPRPRDSEGLYGGPSERLRDYEAEEEDSEARRRYEFEDEPPNRPGYEDELDHEDDEDDEDDERDGWDWEPPRRHHGGKRWKSHQDPDDDDEYEPSYHSRYQHHPRHAHYHRQYFTHPSNVRASYRTFDQSVPSWRSPYTQIYQAFYPTSAPYTPHPARLATFPSGQASWQPPYLRMNTRHLLNAVGPSVINPYLQNTFTYPHRETNSFFIPPRRVSSTPYLEATARNLVSFTRTIPDIAATLPRLSDSVYHYPRVIPGVASRSRHFGGHLSGPFLRHSEFPDAVLNRIRELNLH</sequence>
<feature type="non-terminal residue" evidence="2">
    <location>
        <position position="1"/>
    </location>
</feature>
<comment type="caution">
    <text evidence="2">The sequence shown here is derived from an EMBL/GenBank/DDBJ whole genome shotgun (WGS) entry which is preliminary data.</text>
</comment>
<organism evidence="2 3">
    <name type="scientific">Porites lobata</name>
    <dbReference type="NCBI Taxonomy" id="104759"/>
    <lineage>
        <taxon>Eukaryota</taxon>
        <taxon>Metazoa</taxon>
        <taxon>Cnidaria</taxon>
        <taxon>Anthozoa</taxon>
        <taxon>Hexacorallia</taxon>
        <taxon>Scleractinia</taxon>
        <taxon>Fungiina</taxon>
        <taxon>Poritidae</taxon>
        <taxon>Porites</taxon>
    </lineage>
</organism>
<feature type="compositionally biased region" description="Acidic residues" evidence="1">
    <location>
        <begin position="166"/>
        <end position="183"/>
    </location>
</feature>
<dbReference type="EMBL" id="CALNXK010000116">
    <property type="protein sequence ID" value="CAH3160244.1"/>
    <property type="molecule type" value="Genomic_DNA"/>
</dbReference>
<feature type="compositionally biased region" description="Basic residues" evidence="1">
    <location>
        <begin position="191"/>
        <end position="200"/>
    </location>
</feature>
<evidence type="ECO:0000313" key="2">
    <source>
        <dbReference type="EMBL" id="CAH3160244.1"/>
    </source>
</evidence>
<accession>A0ABN8QAS2</accession>